<protein>
    <recommendedName>
        <fullName evidence="1">Cupin type-1 domain-containing protein</fullName>
    </recommendedName>
</protein>
<dbReference type="AlphaFoldDB" id="A0A382BU95"/>
<evidence type="ECO:0000313" key="2">
    <source>
        <dbReference type="EMBL" id="SVB17179.1"/>
    </source>
</evidence>
<gene>
    <name evidence="2" type="ORF">METZ01_LOCUS170033</name>
</gene>
<reference evidence="2" key="1">
    <citation type="submission" date="2018-05" db="EMBL/GenBank/DDBJ databases">
        <authorList>
            <person name="Lanie J.A."/>
            <person name="Ng W.-L."/>
            <person name="Kazmierczak K.M."/>
            <person name="Andrzejewski T.M."/>
            <person name="Davidsen T.M."/>
            <person name="Wayne K.J."/>
            <person name="Tettelin H."/>
            <person name="Glass J.I."/>
            <person name="Rusch D."/>
            <person name="Podicherti R."/>
            <person name="Tsui H.-C.T."/>
            <person name="Winkler M.E."/>
        </authorList>
    </citation>
    <scope>NUCLEOTIDE SEQUENCE</scope>
</reference>
<sequence>MPSNLITILISCTLSLPVVALAQEPPDTLSATDILKAEIEAVLNSPDGGVDRQVRVVDTGHSQVAIGILHRGPVEPDGDAVTGFTHSKVTEVYYVVSGSGTLTTGGTLLNAVARPPDSDSVTILAGPGTSATTHDGYSRQVSEGDIIVIPAGLFHGWQHIEDHVTYLSIRPDPDRVLPAGYINPALQDN</sequence>
<dbReference type="SUPFAM" id="SSF51182">
    <property type="entry name" value="RmlC-like cupins"/>
    <property type="match status" value="1"/>
</dbReference>
<feature type="domain" description="Cupin type-1" evidence="1">
    <location>
        <begin position="61"/>
        <end position="169"/>
    </location>
</feature>
<evidence type="ECO:0000259" key="1">
    <source>
        <dbReference type="Pfam" id="PF00190"/>
    </source>
</evidence>
<name>A0A382BU95_9ZZZZ</name>
<accession>A0A382BU95</accession>
<dbReference type="Pfam" id="PF00190">
    <property type="entry name" value="Cupin_1"/>
    <property type="match status" value="1"/>
</dbReference>
<organism evidence="2">
    <name type="scientific">marine metagenome</name>
    <dbReference type="NCBI Taxonomy" id="408172"/>
    <lineage>
        <taxon>unclassified sequences</taxon>
        <taxon>metagenomes</taxon>
        <taxon>ecological metagenomes</taxon>
    </lineage>
</organism>
<dbReference type="InterPro" id="IPR011051">
    <property type="entry name" value="RmlC_Cupin_sf"/>
</dbReference>
<dbReference type="EMBL" id="UINC01031324">
    <property type="protein sequence ID" value="SVB17179.1"/>
    <property type="molecule type" value="Genomic_DNA"/>
</dbReference>
<dbReference type="InterPro" id="IPR014710">
    <property type="entry name" value="RmlC-like_jellyroll"/>
</dbReference>
<dbReference type="Gene3D" id="2.60.120.10">
    <property type="entry name" value="Jelly Rolls"/>
    <property type="match status" value="1"/>
</dbReference>
<proteinExistence type="predicted"/>
<dbReference type="InterPro" id="IPR006045">
    <property type="entry name" value="Cupin_1"/>
</dbReference>